<evidence type="ECO:0000313" key="2">
    <source>
        <dbReference type="Proteomes" id="UP000192923"/>
    </source>
</evidence>
<name>A0A1Y6CZD8_9GAMM</name>
<protein>
    <recommendedName>
        <fullName evidence="3">Acetyltransferase</fullName>
    </recommendedName>
</protein>
<gene>
    <name evidence="1" type="ORF">SAMN02949497_0959</name>
</gene>
<dbReference type="OrthoDB" id="9810649at2"/>
<reference evidence="1 2" key="1">
    <citation type="submission" date="2016-12" db="EMBL/GenBank/DDBJ databases">
        <authorList>
            <person name="Song W.-J."/>
            <person name="Kurnit D.M."/>
        </authorList>
    </citation>
    <scope>NUCLEOTIDE SEQUENCE [LARGE SCALE GENOMIC DNA]</scope>
    <source>
        <strain evidence="1 2">175</strain>
    </source>
</reference>
<keyword evidence="2" id="KW-1185">Reference proteome</keyword>
<dbReference type="RefSeq" id="WP_085210432.1">
    <property type="nucleotide sequence ID" value="NZ_FXAM01000001.1"/>
</dbReference>
<organism evidence="1 2">
    <name type="scientific">Methylomagnum ishizawai</name>
    <dbReference type="NCBI Taxonomy" id="1760988"/>
    <lineage>
        <taxon>Bacteria</taxon>
        <taxon>Pseudomonadati</taxon>
        <taxon>Pseudomonadota</taxon>
        <taxon>Gammaproteobacteria</taxon>
        <taxon>Methylococcales</taxon>
        <taxon>Methylococcaceae</taxon>
        <taxon>Methylomagnum</taxon>
    </lineage>
</organism>
<dbReference type="Proteomes" id="UP000192923">
    <property type="component" value="Unassembled WGS sequence"/>
</dbReference>
<proteinExistence type="predicted"/>
<evidence type="ECO:0008006" key="3">
    <source>
        <dbReference type="Google" id="ProtNLM"/>
    </source>
</evidence>
<evidence type="ECO:0000313" key="1">
    <source>
        <dbReference type="EMBL" id="SMF93672.1"/>
    </source>
</evidence>
<dbReference type="AlphaFoldDB" id="A0A1Y6CZD8"/>
<dbReference type="STRING" id="1760988.SAMN02949497_0959"/>
<accession>A0A1Y6CZD8</accession>
<dbReference type="EMBL" id="FXAM01000001">
    <property type="protein sequence ID" value="SMF93672.1"/>
    <property type="molecule type" value="Genomic_DNA"/>
</dbReference>
<sequence length="73" mass="8641">MYLKQKKDGHLVEVLGLNDLVNPIHTQVIGRLHYGEEMQEPDKFPKTELIFPSGEALPRCWMDVHYRDQELHR</sequence>